<evidence type="ECO:0000256" key="8">
    <source>
        <dbReference type="RuleBase" id="RU363075"/>
    </source>
</evidence>
<gene>
    <name evidence="9" type="ORF">DCAR_0520551</name>
</gene>
<evidence type="ECO:0000256" key="6">
    <source>
        <dbReference type="ARBA" id="ARBA00022989"/>
    </source>
</evidence>
<dbReference type="PANTHER" id="PTHR22760">
    <property type="entry name" value="GLYCOSYLTRANSFERASE"/>
    <property type="match status" value="1"/>
</dbReference>
<keyword evidence="5 8" id="KW-0256">Endoplasmic reticulum</keyword>
<sequence>MINSLLVQTYFNPDEHWQALEVAHRTCIRSYLHPMMFAALYKVLALLNLDTPLVMIKAPRKMQSIFSALGDLHLCKFPRVLFGDQAAKWATTNCTRTLSSRLETVLTIVGLYHWPCMRTLTCCNVSMVSRSYGLAAAALACAIRSTSAITWIYVGLLELIVAQDRPKFIFLEAALIGLHCLIYHYYGQITSYSRLYSVLGHKEFRSLPVLPIALVFSGYHLSVINGNDFQILGKRFLKVNLYNEIIFHKKLTMRKWKIIFSTPCHATPYYSTLHKNAPMRLLDCSPSDTKGIEESDRFMMDPASFAVEFAKNWSVPSHIILFDHEERLLKDFLALHSFQERRFFHSYFKVGRDLQASIVVYTLES</sequence>
<keyword evidence="2 8" id="KW-0328">Glycosyltransferase</keyword>
<protein>
    <recommendedName>
        <fullName evidence="8">Mannosyltransferase</fullName>
        <ecNumber evidence="8">2.4.1.-</ecNumber>
    </recommendedName>
</protein>
<evidence type="ECO:0000313" key="9">
    <source>
        <dbReference type="EMBL" id="WOH01170.1"/>
    </source>
</evidence>
<keyword evidence="3" id="KW-0808">Transferase</keyword>
<evidence type="ECO:0000256" key="4">
    <source>
        <dbReference type="ARBA" id="ARBA00022692"/>
    </source>
</evidence>
<comment type="similarity">
    <text evidence="8">Belongs to the glycosyltransferase 22 family.</text>
</comment>
<dbReference type="EMBL" id="CP093347">
    <property type="protein sequence ID" value="WOH01170.1"/>
    <property type="molecule type" value="Genomic_DNA"/>
</dbReference>
<feature type="transmembrane region" description="Helical" evidence="8">
    <location>
        <begin position="132"/>
        <end position="156"/>
    </location>
</feature>
<reference evidence="9" key="2">
    <citation type="submission" date="2022-03" db="EMBL/GenBank/DDBJ databases">
        <title>Draft title - Genomic analysis of global carrot germplasm unveils the trajectory of domestication and the origin of high carotenoid orange carrot.</title>
        <authorList>
            <person name="Iorizzo M."/>
            <person name="Ellison S."/>
            <person name="Senalik D."/>
            <person name="Macko-Podgorni A."/>
            <person name="Grzebelus D."/>
            <person name="Bostan H."/>
            <person name="Rolling W."/>
            <person name="Curaba J."/>
            <person name="Simon P."/>
        </authorList>
    </citation>
    <scope>NUCLEOTIDE SEQUENCE</scope>
    <source>
        <tissue evidence="9">Leaf</tissue>
    </source>
</reference>
<comment type="caution">
    <text evidence="8">Lacks conserved residue(s) required for the propagation of feature annotation.</text>
</comment>
<organism evidence="9 10">
    <name type="scientific">Daucus carota subsp. sativus</name>
    <name type="common">Carrot</name>
    <dbReference type="NCBI Taxonomy" id="79200"/>
    <lineage>
        <taxon>Eukaryota</taxon>
        <taxon>Viridiplantae</taxon>
        <taxon>Streptophyta</taxon>
        <taxon>Embryophyta</taxon>
        <taxon>Tracheophyta</taxon>
        <taxon>Spermatophyta</taxon>
        <taxon>Magnoliopsida</taxon>
        <taxon>eudicotyledons</taxon>
        <taxon>Gunneridae</taxon>
        <taxon>Pentapetalae</taxon>
        <taxon>asterids</taxon>
        <taxon>campanulids</taxon>
        <taxon>Apiales</taxon>
        <taxon>Apiaceae</taxon>
        <taxon>Apioideae</taxon>
        <taxon>Scandiceae</taxon>
        <taxon>Daucinae</taxon>
        <taxon>Daucus</taxon>
        <taxon>Daucus sect. Daucus</taxon>
    </lineage>
</organism>
<dbReference type="Pfam" id="PF03901">
    <property type="entry name" value="Glyco_transf_22"/>
    <property type="match status" value="1"/>
</dbReference>
<proteinExistence type="inferred from homology"/>
<dbReference type="PANTHER" id="PTHR22760:SF4">
    <property type="entry name" value="GPI MANNOSYLTRANSFERASE 3"/>
    <property type="match status" value="1"/>
</dbReference>
<dbReference type="GO" id="GO:0006506">
    <property type="term" value="P:GPI anchor biosynthetic process"/>
    <property type="evidence" value="ECO:0007669"/>
    <property type="project" value="TreeGrafter"/>
</dbReference>
<evidence type="ECO:0000256" key="2">
    <source>
        <dbReference type="ARBA" id="ARBA00022676"/>
    </source>
</evidence>
<evidence type="ECO:0000256" key="1">
    <source>
        <dbReference type="ARBA" id="ARBA00004477"/>
    </source>
</evidence>
<dbReference type="GO" id="GO:0000026">
    <property type="term" value="F:alpha-1,2-mannosyltransferase activity"/>
    <property type="evidence" value="ECO:0007669"/>
    <property type="project" value="TreeGrafter"/>
</dbReference>
<dbReference type="GO" id="GO:0005789">
    <property type="term" value="C:endoplasmic reticulum membrane"/>
    <property type="evidence" value="ECO:0007669"/>
    <property type="project" value="UniProtKB-SubCell"/>
</dbReference>
<keyword evidence="10" id="KW-1185">Reference proteome</keyword>
<reference evidence="9" key="1">
    <citation type="journal article" date="2016" name="Nat. Genet.">
        <title>A high-quality carrot genome assembly provides new insights into carotenoid accumulation and asterid genome evolution.</title>
        <authorList>
            <person name="Iorizzo M."/>
            <person name="Ellison S."/>
            <person name="Senalik D."/>
            <person name="Zeng P."/>
            <person name="Satapoomin P."/>
            <person name="Huang J."/>
            <person name="Bowman M."/>
            <person name="Iovene M."/>
            <person name="Sanseverino W."/>
            <person name="Cavagnaro P."/>
            <person name="Yildiz M."/>
            <person name="Macko-Podgorni A."/>
            <person name="Moranska E."/>
            <person name="Grzebelus E."/>
            <person name="Grzebelus D."/>
            <person name="Ashrafi H."/>
            <person name="Zheng Z."/>
            <person name="Cheng S."/>
            <person name="Spooner D."/>
            <person name="Van Deynze A."/>
            <person name="Simon P."/>
        </authorList>
    </citation>
    <scope>NUCLEOTIDE SEQUENCE</scope>
    <source>
        <tissue evidence="9">Leaf</tissue>
    </source>
</reference>
<comment type="subcellular location">
    <subcellularLocation>
        <location evidence="1 8">Endoplasmic reticulum membrane</location>
        <topology evidence="1 8">Multi-pass membrane protein</topology>
    </subcellularLocation>
</comment>
<accession>A0AAF0X496</accession>
<evidence type="ECO:0000256" key="7">
    <source>
        <dbReference type="ARBA" id="ARBA00023136"/>
    </source>
</evidence>
<evidence type="ECO:0000313" key="10">
    <source>
        <dbReference type="Proteomes" id="UP000077755"/>
    </source>
</evidence>
<keyword evidence="6 8" id="KW-1133">Transmembrane helix</keyword>
<keyword evidence="7 8" id="KW-0472">Membrane</keyword>
<dbReference type="AlphaFoldDB" id="A0AAF0X496"/>
<feature type="transmembrane region" description="Helical" evidence="8">
    <location>
        <begin position="168"/>
        <end position="186"/>
    </location>
</feature>
<keyword evidence="4 8" id="KW-0812">Transmembrane</keyword>
<dbReference type="Proteomes" id="UP000077755">
    <property type="component" value="Chromosome 5"/>
</dbReference>
<evidence type="ECO:0000256" key="3">
    <source>
        <dbReference type="ARBA" id="ARBA00022679"/>
    </source>
</evidence>
<dbReference type="InterPro" id="IPR005599">
    <property type="entry name" value="GPI_mannosylTrfase"/>
</dbReference>
<dbReference type="EC" id="2.4.1.-" evidence="8"/>
<evidence type="ECO:0000256" key="5">
    <source>
        <dbReference type="ARBA" id="ARBA00022824"/>
    </source>
</evidence>
<name>A0AAF0X496_DAUCS</name>